<reference evidence="2" key="4">
    <citation type="submission" date="2025-09" db="UniProtKB">
        <authorList>
            <consortium name="Ensembl"/>
        </authorList>
    </citation>
    <scope>IDENTIFICATION</scope>
</reference>
<dbReference type="Proteomes" id="UP000018467">
    <property type="component" value="Unassembled WGS sequence"/>
</dbReference>
<feature type="compositionally biased region" description="Basic residues" evidence="1">
    <location>
        <begin position="19"/>
        <end position="31"/>
    </location>
</feature>
<reference evidence="3" key="2">
    <citation type="journal article" date="2014" name="Nat. Commun.">
        <title>The cavefish genome reveals candidate genes for eye loss.</title>
        <authorList>
            <person name="McGaugh S.E."/>
            <person name="Gross J.B."/>
            <person name="Aken B."/>
            <person name="Blin M."/>
            <person name="Borowsky R."/>
            <person name="Chalopin D."/>
            <person name="Hinaux H."/>
            <person name="Jeffery W.R."/>
            <person name="Keene A."/>
            <person name="Ma L."/>
            <person name="Minx P."/>
            <person name="Murphy D."/>
            <person name="O'Quin K.E."/>
            <person name="Retaux S."/>
            <person name="Rohner N."/>
            <person name="Searle S.M."/>
            <person name="Stahl B.A."/>
            <person name="Tabin C."/>
            <person name="Volff J.N."/>
            <person name="Yoshizawa M."/>
            <person name="Warren W.C."/>
        </authorList>
    </citation>
    <scope>NUCLEOTIDE SEQUENCE [LARGE SCALE GENOMIC DNA]</scope>
    <source>
        <strain evidence="3">female</strain>
    </source>
</reference>
<proteinExistence type="predicted"/>
<protein>
    <submittedName>
        <fullName evidence="2">Uncharacterized protein</fullName>
    </submittedName>
</protein>
<feature type="region of interest" description="Disordered" evidence="1">
    <location>
        <begin position="1"/>
        <end position="45"/>
    </location>
</feature>
<evidence type="ECO:0000313" key="3">
    <source>
        <dbReference type="Proteomes" id="UP000018467"/>
    </source>
</evidence>
<dbReference type="Ensembl" id="ENSAMXT00000034547.1">
    <property type="protein sequence ID" value="ENSAMXP00000046515.1"/>
    <property type="gene ID" value="ENSAMXG00000036644.1"/>
</dbReference>
<evidence type="ECO:0000256" key="1">
    <source>
        <dbReference type="SAM" id="MobiDB-lite"/>
    </source>
</evidence>
<accession>A0A3B1JXF8</accession>
<evidence type="ECO:0000313" key="2">
    <source>
        <dbReference type="Ensembl" id="ENSAMXP00000046515.1"/>
    </source>
</evidence>
<organism evidence="2 3">
    <name type="scientific">Astyanax mexicanus</name>
    <name type="common">Blind cave fish</name>
    <name type="synonym">Astyanax fasciatus mexicanus</name>
    <dbReference type="NCBI Taxonomy" id="7994"/>
    <lineage>
        <taxon>Eukaryota</taxon>
        <taxon>Metazoa</taxon>
        <taxon>Chordata</taxon>
        <taxon>Craniata</taxon>
        <taxon>Vertebrata</taxon>
        <taxon>Euteleostomi</taxon>
        <taxon>Actinopterygii</taxon>
        <taxon>Neopterygii</taxon>
        <taxon>Teleostei</taxon>
        <taxon>Ostariophysi</taxon>
        <taxon>Characiformes</taxon>
        <taxon>Characoidei</taxon>
        <taxon>Acestrorhamphidae</taxon>
        <taxon>Acestrorhamphinae</taxon>
        <taxon>Astyanax</taxon>
    </lineage>
</organism>
<reference evidence="2" key="3">
    <citation type="submission" date="2025-08" db="UniProtKB">
        <authorList>
            <consortium name="Ensembl"/>
        </authorList>
    </citation>
    <scope>IDENTIFICATION</scope>
</reference>
<dbReference type="AlphaFoldDB" id="A0A3B1JXF8"/>
<name>A0A3B1JXF8_ASTMX</name>
<reference evidence="3" key="1">
    <citation type="submission" date="2013-03" db="EMBL/GenBank/DDBJ databases">
        <authorList>
            <person name="Jeffery W."/>
            <person name="Warren W."/>
            <person name="Wilson R.K."/>
        </authorList>
    </citation>
    <scope>NUCLEOTIDE SEQUENCE</scope>
    <source>
        <strain evidence="3">female</strain>
    </source>
</reference>
<keyword evidence="3" id="KW-1185">Reference proteome</keyword>
<sequence>MAILHAPFGTPALESPRPQGRRRPRGRRFKGSRQPEEKPVSGEDFLGGALGCVRSASILAPDEDGGGMDAGCEESYSLGLLRSPHTSVAAPRSQTAAAAAPLSEISAAAAPLSEISAAAAPLSEISAAAAPLSEISAVAAPRSQTAAAAAPLSEISAVAAPRSQTGSFEDIPHNGCYLLPSPIY</sequence>
<dbReference type="InParanoid" id="A0A3B1JXF8"/>
<dbReference type="GeneTree" id="ENSGT00980000198980"/>